<dbReference type="Proteomes" id="UP000193087">
    <property type="component" value="Unassembled WGS sequence"/>
</dbReference>
<dbReference type="PANTHER" id="PTHR30595">
    <property type="entry name" value="GLPR-RELATED TRANSCRIPTIONAL REPRESSOR"/>
    <property type="match status" value="1"/>
</dbReference>
<evidence type="ECO:0000313" key="4">
    <source>
        <dbReference type="Proteomes" id="UP000193087"/>
    </source>
</evidence>
<dbReference type="EMBL" id="LQPQ01000191">
    <property type="protein sequence ID" value="ORW65946.1"/>
    <property type="molecule type" value="Genomic_DNA"/>
</dbReference>
<dbReference type="PANTHER" id="PTHR30595:SF6">
    <property type="entry name" value="SCHLAFEN ALBA-2 DOMAIN-CONTAINING PROTEIN"/>
    <property type="match status" value="1"/>
</dbReference>
<dbReference type="Pfam" id="PF13749">
    <property type="entry name" value="HATPase_c_4"/>
    <property type="match status" value="1"/>
</dbReference>
<dbReference type="InterPro" id="IPR038475">
    <property type="entry name" value="RecG_C_sf"/>
</dbReference>
<dbReference type="Gene3D" id="3.30.565.60">
    <property type="match status" value="1"/>
</dbReference>
<name>A0A1X2BQJ2_9MYCO</name>
<proteinExistence type="predicted"/>
<keyword evidence="4" id="KW-1185">Reference proteome</keyword>
<dbReference type="InterPro" id="IPR005471">
    <property type="entry name" value="Tscrpt_reg_IclR_N"/>
</dbReference>
<gene>
    <name evidence="3" type="ORF">AWC22_01895</name>
</gene>
<dbReference type="InterPro" id="IPR036388">
    <property type="entry name" value="WH-like_DNA-bd_sf"/>
</dbReference>
<accession>A0A1X2BQJ2</accession>
<dbReference type="Gene3D" id="1.10.10.10">
    <property type="entry name" value="Winged helix-like DNA-binding domain superfamily/Winged helix DNA-binding domain"/>
    <property type="match status" value="1"/>
</dbReference>
<dbReference type="InterPro" id="IPR038461">
    <property type="entry name" value="Schlafen_AlbA_2_dom_sf"/>
</dbReference>
<dbReference type="GO" id="GO:0003677">
    <property type="term" value="F:DNA binding"/>
    <property type="evidence" value="ECO:0007669"/>
    <property type="project" value="InterPro"/>
</dbReference>
<dbReference type="STRING" id="486698.AWC22_01895"/>
<dbReference type="GO" id="GO:0006355">
    <property type="term" value="P:regulation of DNA-templated transcription"/>
    <property type="evidence" value="ECO:0007669"/>
    <property type="project" value="InterPro"/>
</dbReference>
<dbReference type="SUPFAM" id="SSF46785">
    <property type="entry name" value="Winged helix' DNA-binding domain"/>
    <property type="match status" value="1"/>
</dbReference>
<protein>
    <recommendedName>
        <fullName evidence="5">Divergent AAA domain protein</fullName>
    </recommendedName>
</protein>
<dbReference type="Gene3D" id="3.30.950.30">
    <property type="entry name" value="Schlafen, AAA domain"/>
    <property type="match status" value="1"/>
</dbReference>
<dbReference type="InterPro" id="IPR036390">
    <property type="entry name" value="WH_DNA-bd_sf"/>
</dbReference>
<comment type="caution">
    <text evidence="3">The sequence shown here is derived from an EMBL/GenBank/DDBJ whole genome shotgun (WGS) entry which is preliminary data.</text>
</comment>
<reference evidence="3 4" key="1">
    <citation type="submission" date="2016-01" db="EMBL/GenBank/DDBJ databases">
        <title>The new phylogeny of the genus Mycobacterium.</title>
        <authorList>
            <person name="Tarcisio F."/>
            <person name="Conor M."/>
            <person name="Antonella G."/>
            <person name="Elisabetta G."/>
            <person name="Giulia F.S."/>
            <person name="Sara T."/>
            <person name="Anna F."/>
            <person name="Clotilde B."/>
            <person name="Roberto B."/>
            <person name="Veronica D.S."/>
            <person name="Fabio R."/>
            <person name="Monica P."/>
            <person name="Olivier J."/>
            <person name="Enrico T."/>
            <person name="Nicola S."/>
        </authorList>
    </citation>
    <scope>NUCLEOTIDE SEQUENCE [LARGE SCALE GENOMIC DNA]</scope>
    <source>
        <strain evidence="3 4">DSM 45176</strain>
    </source>
</reference>
<evidence type="ECO:0000259" key="2">
    <source>
        <dbReference type="Pfam" id="PF09339"/>
    </source>
</evidence>
<dbReference type="Pfam" id="PF04326">
    <property type="entry name" value="SLFN_AlbA_2"/>
    <property type="match status" value="1"/>
</dbReference>
<organism evidence="3 4">
    <name type="scientific">Mycobacterium riyadhense</name>
    <dbReference type="NCBI Taxonomy" id="486698"/>
    <lineage>
        <taxon>Bacteria</taxon>
        <taxon>Bacillati</taxon>
        <taxon>Actinomycetota</taxon>
        <taxon>Actinomycetes</taxon>
        <taxon>Mycobacteriales</taxon>
        <taxon>Mycobacteriaceae</taxon>
        <taxon>Mycobacterium</taxon>
    </lineage>
</organism>
<evidence type="ECO:0000313" key="3">
    <source>
        <dbReference type="EMBL" id="ORW65946.1"/>
    </source>
</evidence>
<dbReference type="AlphaFoldDB" id="A0A1X2BQJ2"/>
<dbReference type="InterPro" id="IPR007421">
    <property type="entry name" value="Schlafen_AlbA_2_dom"/>
</dbReference>
<dbReference type="Pfam" id="PF09339">
    <property type="entry name" value="HTH_IclR"/>
    <property type="match status" value="1"/>
</dbReference>
<evidence type="ECO:0000259" key="1">
    <source>
        <dbReference type="Pfam" id="PF04326"/>
    </source>
</evidence>
<evidence type="ECO:0008006" key="5">
    <source>
        <dbReference type="Google" id="ProtNLM"/>
    </source>
</evidence>
<dbReference type="OrthoDB" id="9805115at2"/>
<sequence>MSVTAIQIDSILSAPTADVGPRLVKAVEDQWFDRKSAMVKSYTLAQALVAFANAEGGTIVVGIHNGVIQGMNALGASRINELRQASIDHTTPPVRTTCKEIACINAKGIPDVLLVFRVDPGERVHEMKNGDTYLRVGDESRKLNYSQRQELEFDKGQAQYDGMPVAGGYTIADLKTTLLENYREQTGAETTKGILHARSLLTRDGALTNAGYLLFAPHPQAQFPEAYIRVLRFISTERGTGAQLNLDEGGDIKIEGPIPTAIMQAAAVIQRFAPKRRSLDSTGRFTPTDLVPRDAWLEGLVNAVIHRSYSLAGDHIRVEVFPDRIEIESPGRFPGLIDPSKPLEISRFARNPRIARVCADLRIGQELGEGIKRMFEEMRKVGLTDPVYRQGTGSVRLRLEAIPRLDPQVAQRLPKGSQAVLDLLRGAGAPMGTGEVADALKLSRPSATSRLQALRDEGLIQWTGKSPKDPRAAWTLAKLV</sequence>
<feature type="domain" description="Schlafen AlbA-2" evidence="1">
    <location>
        <begin position="28"/>
        <end position="144"/>
    </location>
</feature>
<feature type="domain" description="HTH iclR-type" evidence="2">
    <location>
        <begin position="419"/>
        <end position="462"/>
    </location>
</feature>